<evidence type="ECO:0000256" key="1">
    <source>
        <dbReference type="SAM" id="MobiDB-lite"/>
    </source>
</evidence>
<name>A0A4U0UF05_9PEZI</name>
<dbReference type="Proteomes" id="UP000308549">
    <property type="component" value="Unassembled WGS sequence"/>
</dbReference>
<evidence type="ECO:0000313" key="2">
    <source>
        <dbReference type="EMBL" id="TKA34128.1"/>
    </source>
</evidence>
<dbReference type="EMBL" id="NAJL01000001">
    <property type="protein sequence ID" value="TKA34128.1"/>
    <property type="molecule type" value="Genomic_DNA"/>
</dbReference>
<accession>A0A4U0UF05</accession>
<feature type="compositionally biased region" description="Low complexity" evidence="1">
    <location>
        <begin position="172"/>
        <end position="181"/>
    </location>
</feature>
<feature type="compositionally biased region" description="Polar residues" evidence="1">
    <location>
        <begin position="1"/>
        <end position="16"/>
    </location>
</feature>
<protein>
    <submittedName>
        <fullName evidence="2">Uncharacterized protein</fullName>
    </submittedName>
</protein>
<feature type="region of interest" description="Disordered" evidence="1">
    <location>
        <begin position="134"/>
        <end position="293"/>
    </location>
</feature>
<reference evidence="2 3" key="1">
    <citation type="submission" date="2017-03" db="EMBL/GenBank/DDBJ databases">
        <title>Genomes of endolithic fungi from Antarctica.</title>
        <authorList>
            <person name="Coleine C."/>
            <person name="Masonjones S."/>
            <person name="Stajich J.E."/>
        </authorList>
    </citation>
    <scope>NUCLEOTIDE SEQUENCE [LARGE SCALE GENOMIC DNA]</scope>
    <source>
        <strain evidence="2 3">CCFEE 6315</strain>
    </source>
</reference>
<feature type="compositionally biased region" description="Basic and acidic residues" evidence="1">
    <location>
        <begin position="64"/>
        <end position="77"/>
    </location>
</feature>
<evidence type="ECO:0000313" key="3">
    <source>
        <dbReference type="Proteomes" id="UP000308549"/>
    </source>
</evidence>
<feature type="region of interest" description="Disordered" evidence="1">
    <location>
        <begin position="1"/>
        <end position="79"/>
    </location>
</feature>
<feature type="compositionally biased region" description="Acidic residues" evidence="1">
    <location>
        <begin position="230"/>
        <end position="241"/>
    </location>
</feature>
<comment type="caution">
    <text evidence="2">The sequence shown here is derived from an EMBL/GenBank/DDBJ whole genome shotgun (WGS) entry which is preliminary data.</text>
</comment>
<keyword evidence="3" id="KW-1185">Reference proteome</keyword>
<organism evidence="2 3">
    <name type="scientific">Salinomyces thailandicus</name>
    <dbReference type="NCBI Taxonomy" id="706561"/>
    <lineage>
        <taxon>Eukaryota</taxon>
        <taxon>Fungi</taxon>
        <taxon>Dikarya</taxon>
        <taxon>Ascomycota</taxon>
        <taxon>Pezizomycotina</taxon>
        <taxon>Dothideomycetes</taxon>
        <taxon>Dothideomycetidae</taxon>
        <taxon>Mycosphaerellales</taxon>
        <taxon>Teratosphaeriaceae</taxon>
        <taxon>Salinomyces</taxon>
    </lineage>
</organism>
<sequence length="394" mass="41474">MRTSTTMSLQSDLTQNARKRQHTPSDAGEVQSGLPTQSFCKRQRTPPDAGQVNHHPLAITSKSIESKSIDRSPDKGKARAIKQQPLASLFDGLAVSSSSSTPVTPVLPTAHAHLAANVPDHAAVCPCGGDCGVGGSGSKKSHTQPSHVATAKSETPGPSVKSARGELPLEIGASASTSSTGSKRREPPEATASPSGKRPRGSSRPAKASWDESGLPLFDMMPSTPNDGTSSEEDEAGESEDEIRIFVGGSDDDAENDQVSESWSESERAFSNSELNARPAAVVRSTRSKHGQPEVTQAVQRAQVNTVSDAHRAKGLQQAACPIKKPLLAYVGNRLLLATDLERKVEGGSAVQATPRSEVVRVTSDVCEEQDAFIAEVPGNIWPVRVLDSIATPS</sequence>
<gene>
    <name evidence="2" type="ORF">B0A50_00108</name>
</gene>
<feature type="compositionally biased region" description="Polar residues" evidence="1">
    <location>
        <begin position="259"/>
        <end position="275"/>
    </location>
</feature>
<dbReference type="AlphaFoldDB" id="A0A4U0UF05"/>
<proteinExistence type="predicted"/>